<proteinExistence type="predicted"/>
<evidence type="ECO:0000313" key="3">
    <source>
        <dbReference type="Proteomes" id="UP000001070"/>
    </source>
</evidence>
<accession>B4JY13</accession>
<organism evidence="3">
    <name type="scientific">Drosophila grimshawi</name>
    <name type="common">Hawaiian fruit fly</name>
    <name type="synonym">Idiomyia grimshawi</name>
    <dbReference type="NCBI Taxonomy" id="7222"/>
    <lineage>
        <taxon>Eukaryota</taxon>
        <taxon>Metazoa</taxon>
        <taxon>Ecdysozoa</taxon>
        <taxon>Arthropoda</taxon>
        <taxon>Hexapoda</taxon>
        <taxon>Insecta</taxon>
        <taxon>Pterygota</taxon>
        <taxon>Neoptera</taxon>
        <taxon>Endopterygota</taxon>
        <taxon>Diptera</taxon>
        <taxon>Brachycera</taxon>
        <taxon>Muscomorpha</taxon>
        <taxon>Ephydroidea</taxon>
        <taxon>Drosophilidae</taxon>
        <taxon>Drosophila</taxon>
        <taxon>Hawaiian Drosophila</taxon>
    </lineage>
</organism>
<dbReference type="OMA" id="YDNKCNA"/>
<feature type="region of interest" description="Disordered" evidence="1">
    <location>
        <begin position="359"/>
        <end position="389"/>
    </location>
</feature>
<feature type="region of interest" description="Disordered" evidence="1">
    <location>
        <begin position="151"/>
        <end position="186"/>
    </location>
</feature>
<sequence length="389" mass="44532">MADEIDQQWAEVDQQQHQQQERNDGYKSIFTINGKCILPPLMTPERRVEMQKYRQAAMAIERQPVPHLSMRLPRSLKPFQRAQFVDASTNTEAKTKKYKLQFSETLIYDNRCNAIIKYTKTSLIQAVGWLCPQLQPQYAVTKEALPQFTRRLERSPLKRESKRSEQELLQRASTSPLLQSPKVAHDGQAEEWQHSQLWKRYHSYPLGYKLTTPNRVASTKPNTALICPSSKIHIKQIHSNTEQLSLPKPSGSKSRKSKSQLSYSSAAHAHSHAQAERSSSRMSCTQRRLSYDPRATQRKKKVAAATLSSGVEQKLLFKDMEQEQRPLFQLLVAQQAAEQQRLQAKFQVQQQLLLDQLLDETDAQSESSSNASLPQSRHEEGTDNPDADI</sequence>
<feature type="region of interest" description="Disordered" evidence="1">
    <location>
        <begin position="239"/>
        <end position="300"/>
    </location>
</feature>
<evidence type="ECO:0000256" key="1">
    <source>
        <dbReference type="SAM" id="MobiDB-lite"/>
    </source>
</evidence>
<gene>
    <name evidence="2" type="primary">Dgri\GH14107</name>
    <name evidence="2" type="ORF">Dgri_GH14107</name>
</gene>
<name>B4JY13_DROGR</name>
<feature type="region of interest" description="Disordered" evidence="1">
    <location>
        <begin position="1"/>
        <end position="25"/>
    </location>
</feature>
<dbReference type="OrthoDB" id="10028852at2759"/>
<dbReference type="HOGENOM" id="CLU_622985_0_0_1"/>
<feature type="compositionally biased region" description="Polar residues" evidence="1">
    <location>
        <begin position="364"/>
        <end position="375"/>
    </location>
</feature>
<evidence type="ECO:0000313" key="2">
    <source>
        <dbReference type="EMBL" id="EDV90575.1"/>
    </source>
</evidence>
<dbReference type="Proteomes" id="UP000001070">
    <property type="component" value="Unassembled WGS sequence"/>
</dbReference>
<dbReference type="AlphaFoldDB" id="B4JY13"/>
<feature type="compositionally biased region" description="Low complexity" evidence="1">
    <location>
        <begin position="7"/>
        <end position="18"/>
    </location>
</feature>
<protein>
    <submittedName>
        <fullName evidence="2">GH14107</fullName>
    </submittedName>
</protein>
<dbReference type="FunCoup" id="B4JY13">
    <property type="interactions" value="2"/>
</dbReference>
<dbReference type="EMBL" id="CH916377">
    <property type="protein sequence ID" value="EDV90575.1"/>
    <property type="molecule type" value="Genomic_DNA"/>
</dbReference>
<dbReference type="PhylomeDB" id="B4JY13"/>
<feature type="compositionally biased region" description="Low complexity" evidence="1">
    <location>
        <begin position="259"/>
        <end position="268"/>
    </location>
</feature>
<dbReference type="STRING" id="7222.B4JY13"/>
<dbReference type="eggNOG" id="ENOG502TCXK">
    <property type="taxonomic scope" value="Eukaryota"/>
</dbReference>
<dbReference type="InParanoid" id="B4JY13"/>
<reference evidence="2 3" key="1">
    <citation type="journal article" date="2007" name="Nature">
        <title>Evolution of genes and genomes on the Drosophila phylogeny.</title>
        <authorList>
            <consortium name="Drosophila 12 Genomes Consortium"/>
            <person name="Clark A.G."/>
            <person name="Eisen M.B."/>
            <person name="Smith D.R."/>
            <person name="Bergman C.M."/>
            <person name="Oliver B."/>
            <person name="Markow T.A."/>
            <person name="Kaufman T.C."/>
            <person name="Kellis M."/>
            <person name="Gelbart W."/>
            <person name="Iyer V.N."/>
            <person name="Pollard D.A."/>
            <person name="Sackton T.B."/>
            <person name="Larracuente A.M."/>
            <person name="Singh N.D."/>
            <person name="Abad J.P."/>
            <person name="Abt D.N."/>
            <person name="Adryan B."/>
            <person name="Aguade M."/>
            <person name="Akashi H."/>
            <person name="Anderson W.W."/>
            <person name="Aquadro C.F."/>
            <person name="Ardell D.H."/>
            <person name="Arguello R."/>
            <person name="Artieri C.G."/>
            <person name="Barbash D.A."/>
            <person name="Barker D."/>
            <person name="Barsanti P."/>
            <person name="Batterham P."/>
            <person name="Batzoglou S."/>
            <person name="Begun D."/>
            <person name="Bhutkar A."/>
            <person name="Blanco E."/>
            <person name="Bosak S.A."/>
            <person name="Bradley R.K."/>
            <person name="Brand A.D."/>
            <person name="Brent M.R."/>
            <person name="Brooks A.N."/>
            <person name="Brown R.H."/>
            <person name="Butlin R.K."/>
            <person name="Caggese C."/>
            <person name="Calvi B.R."/>
            <person name="Bernardo de Carvalho A."/>
            <person name="Caspi A."/>
            <person name="Castrezana S."/>
            <person name="Celniker S.E."/>
            <person name="Chang J.L."/>
            <person name="Chapple C."/>
            <person name="Chatterji S."/>
            <person name="Chinwalla A."/>
            <person name="Civetta A."/>
            <person name="Clifton S.W."/>
            <person name="Comeron J.M."/>
            <person name="Costello J.C."/>
            <person name="Coyne J.A."/>
            <person name="Daub J."/>
            <person name="David R.G."/>
            <person name="Delcher A.L."/>
            <person name="Delehaunty K."/>
            <person name="Do C.B."/>
            <person name="Ebling H."/>
            <person name="Edwards K."/>
            <person name="Eickbush T."/>
            <person name="Evans J.D."/>
            <person name="Filipski A."/>
            <person name="Findeiss S."/>
            <person name="Freyhult E."/>
            <person name="Fulton L."/>
            <person name="Fulton R."/>
            <person name="Garcia A.C."/>
            <person name="Gardiner A."/>
            <person name="Garfield D.A."/>
            <person name="Garvin B.E."/>
            <person name="Gibson G."/>
            <person name="Gilbert D."/>
            <person name="Gnerre S."/>
            <person name="Godfrey J."/>
            <person name="Good R."/>
            <person name="Gotea V."/>
            <person name="Gravely B."/>
            <person name="Greenberg A.J."/>
            <person name="Griffiths-Jones S."/>
            <person name="Gross S."/>
            <person name="Guigo R."/>
            <person name="Gustafson E.A."/>
            <person name="Haerty W."/>
            <person name="Hahn M.W."/>
            <person name="Halligan D.L."/>
            <person name="Halpern A.L."/>
            <person name="Halter G.M."/>
            <person name="Han M.V."/>
            <person name="Heger A."/>
            <person name="Hillier L."/>
            <person name="Hinrichs A.S."/>
            <person name="Holmes I."/>
            <person name="Hoskins R.A."/>
            <person name="Hubisz M.J."/>
            <person name="Hultmark D."/>
            <person name="Huntley M.A."/>
            <person name="Jaffe D.B."/>
            <person name="Jagadeeshan S."/>
            <person name="Jeck W.R."/>
            <person name="Johnson J."/>
            <person name="Jones C.D."/>
            <person name="Jordan W.C."/>
            <person name="Karpen G.H."/>
            <person name="Kataoka E."/>
            <person name="Keightley P.D."/>
            <person name="Kheradpour P."/>
            <person name="Kirkness E.F."/>
            <person name="Koerich L.B."/>
            <person name="Kristiansen K."/>
            <person name="Kudrna D."/>
            <person name="Kulathinal R.J."/>
            <person name="Kumar S."/>
            <person name="Kwok R."/>
            <person name="Lander E."/>
            <person name="Langley C.H."/>
            <person name="Lapoint R."/>
            <person name="Lazzaro B.P."/>
            <person name="Lee S.J."/>
            <person name="Levesque L."/>
            <person name="Li R."/>
            <person name="Lin C.F."/>
            <person name="Lin M.F."/>
            <person name="Lindblad-Toh K."/>
            <person name="Llopart A."/>
            <person name="Long M."/>
            <person name="Low L."/>
            <person name="Lozovsky E."/>
            <person name="Lu J."/>
            <person name="Luo M."/>
            <person name="Machado C.A."/>
            <person name="Makalowski W."/>
            <person name="Marzo M."/>
            <person name="Matsuda M."/>
            <person name="Matzkin L."/>
            <person name="McAllister B."/>
            <person name="McBride C.S."/>
            <person name="McKernan B."/>
            <person name="McKernan K."/>
            <person name="Mendez-Lago M."/>
            <person name="Minx P."/>
            <person name="Mollenhauer M.U."/>
            <person name="Montooth K."/>
            <person name="Mount S.M."/>
            <person name="Mu X."/>
            <person name="Myers E."/>
            <person name="Negre B."/>
            <person name="Newfeld S."/>
            <person name="Nielsen R."/>
            <person name="Noor M.A."/>
            <person name="O'Grady P."/>
            <person name="Pachter L."/>
            <person name="Papaceit M."/>
            <person name="Parisi M.J."/>
            <person name="Parisi M."/>
            <person name="Parts L."/>
            <person name="Pedersen J.S."/>
            <person name="Pesole G."/>
            <person name="Phillippy A.M."/>
            <person name="Ponting C.P."/>
            <person name="Pop M."/>
            <person name="Porcelli D."/>
            <person name="Powell J.R."/>
            <person name="Prohaska S."/>
            <person name="Pruitt K."/>
            <person name="Puig M."/>
            <person name="Quesneville H."/>
            <person name="Ram K.R."/>
            <person name="Rand D."/>
            <person name="Rasmussen M.D."/>
            <person name="Reed L.K."/>
            <person name="Reenan R."/>
            <person name="Reily A."/>
            <person name="Remington K.A."/>
            <person name="Rieger T.T."/>
            <person name="Ritchie M.G."/>
            <person name="Robin C."/>
            <person name="Rogers Y.H."/>
            <person name="Rohde C."/>
            <person name="Rozas J."/>
            <person name="Rubenfield M.J."/>
            <person name="Ruiz A."/>
            <person name="Russo S."/>
            <person name="Salzberg S.L."/>
            <person name="Sanchez-Gracia A."/>
            <person name="Saranga D.J."/>
            <person name="Sato H."/>
            <person name="Schaeffer S.W."/>
            <person name="Schatz M.C."/>
            <person name="Schlenke T."/>
            <person name="Schwartz R."/>
            <person name="Segarra C."/>
            <person name="Singh R.S."/>
            <person name="Sirot L."/>
            <person name="Sirota M."/>
            <person name="Sisneros N.B."/>
            <person name="Smith C.D."/>
            <person name="Smith T.F."/>
            <person name="Spieth J."/>
            <person name="Stage D.E."/>
            <person name="Stark A."/>
            <person name="Stephan W."/>
            <person name="Strausberg R.L."/>
            <person name="Strempel S."/>
            <person name="Sturgill D."/>
            <person name="Sutton G."/>
            <person name="Sutton G.G."/>
            <person name="Tao W."/>
            <person name="Teichmann S."/>
            <person name="Tobari Y.N."/>
            <person name="Tomimura Y."/>
            <person name="Tsolas J.M."/>
            <person name="Valente V.L."/>
            <person name="Venter E."/>
            <person name="Venter J.C."/>
            <person name="Vicario S."/>
            <person name="Vieira F.G."/>
            <person name="Vilella A.J."/>
            <person name="Villasante A."/>
            <person name="Walenz B."/>
            <person name="Wang J."/>
            <person name="Wasserman M."/>
            <person name="Watts T."/>
            <person name="Wilson D."/>
            <person name="Wilson R.K."/>
            <person name="Wing R.A."/>
            <person name="Wolfner M.F."/>
            <person name="Wong A."/>
            <person name="Wong G.K."/>
            <person name="Wu C.I."/>
            <person name="Wu G."/>
            <person name="Yamamoto D."/>
            <person name="Yang H.P."/>
            <person name="Yang S.P."/>
            <person name="Yorke J.A."/>
            <person name="Yoshida K."/>
            <person name="Zdobnov E."/>
            <person name="Zhang P."/>
            <person name="Zhang Y."/>
            <person name="Zimin A.V."/>
            <person name="Baldwin J."/>
            <person name="Abdouelleil A."/>
            <person name="Abdulkadir J."/>
            <person name="Abebe A."/>
            <person name="Abera B."/>
            <person name="Abreu J."/>
            <person name="Acer S.C."/>
            <person name="Aftuck L."/>
            <person name="Alexander A."/>
            <person name="An P."/>
            <person name="Anderson E."/>
            <person name="Anderson S."/>
            <person name="Arachi H."/>
            <person name="Azer M."/>
            <person name="Bachantsang P."/>
            <person name="Barry A."/>
            <person name="Bayul T."/>
            <person name="Berlin A."/>
            <person name="Bessette D."/>
            <person name="Bloom T."/>
            <person name="Blye J."/>
            <person name="Boguslavskiy L."/>
            <person name="Bonnet C."/>
            <person name="Boukhgalter B."/>
            <person name="Bourzgui I."/>
            <person name="Brown A."/>
            <person name="Cahill P."/>
            <person name="Channer S."/>
            <person name="Cheshatsang Y."/>
            <person name="Chuda L."/>
            <person name="Citroen M."/>
            <person name="Collymore A."/>
            <person name="Cooke P."/>
            <person name="Costello M."/>
            <person name="D'Aco K."/>
            <person name="Daza R."/>
            <person name="De Haan G."/>
            <person name="DeGray S."/>
            <person name="DeMaso C."/>
            <person name="Dhargay N."/>
            <person name="Dooley K."/>
            <person name="Dooley E."/>
            <person name="Doricent M."/>
            <person name="Dorje P."/>
            <person name="Dorjee K."/>
            <person name="Dupes A."/>
            <person name="Elong R."/>
            <person name="Falk J."/>
            <person name="Farina A."/>
            <person name="Faro S."/>
            <person name="Ferguson D."/>
            <person name="Fisher S."/>
            <person name="Foley C.D."/>
            <person name="Franke A."/>
            <person name="Friedrich D."/>
            <person name="Gadbois L."/>
            <person name="Gearin G."/>
            <person name="Gearin C.R."/>
            <person name="Giannoukos G."/>
            <person name="Goode T."/>
            <person name="Graham J."/>
            <person name="Grandbois E."/>
            <person name="Grewal S."/>
            <person name="Gyaltsen K."/>
            <person name="Hafez N."/>
            <person name="Hagos B."/>
            <person name="Hall J."/>
            <person name="Henson C."/>
            <person name="Hollinger A."/>
            <person name="Honan T."/>
            <person name="Huard M.D."/>
            <person name="Hughes L."/>
            <person name="Hurhula B."/>
            <person name="Husby M.E."/>
            <person name="Kamat A."/>
            <person name="Kanga B."/>
            <person name="Kashin S."/>
            <person name="Khazanovich D."/>
            <person name="Kisner P."/>
            <person name="Lance K."/>
            <person name="Lara M."/>
            <person name="Lee W."/>
            <person name="Lennon N."/>
            <person name="Letendre F."/>
            <person name="LeVine R."/>
            <person name="Lipovsky A."/>
            <person name="Liu X."/>
            <person name="Liu J."/>
            <person name="Liu S."/>
            <person name="Lokyitsang T."/>
            <person name="Lokyitsang Y."/>
            <person name="Lubonja R."/>
            <person name="Lui A."/>
            <person name="MacDonald P."/>
            <person name="Magnisalis V."/>
            <person name="Maru K."/>
            <person name="Matthews C."/>
            <person name="McCusker W."/>
            <person name="McDonough S."/>
            <person name="Mehta T."/>
            <person name="Meldrim J."/>
            <person name="Meneus L."/>
            <person name="Mihai O."/>
            <person name="Mihalev A."/>
            <person name="Mihova T."/>
            <person name="Mittelman R."/>
            <person name="Mlenga V."/>
            <person name="Montmayeur A."/>
            <person name="Mulrain L."/>
            <person name="Navidi A."/>
            <person name="Naylor J."/>
            <person name="Negash T."/>
            <person name="Nguyen T."/>
            <person name="Nguyen N."/>
            <person name="Nicol R."/>
            <person name="Norbu C."/>
            <person name="Norbu N."/>
            <person name="Novod N."/>
            <person name="O'Neill B."/>
            <person name="Osman S."/>
            <person name="Markiewicz E."/>
            <person name="Oyono O.L."/>
            <person name="Patti C."/>
            <person name="Phunkhang P."/>
            <person name="Pierre F."/>
            <person name="Priest M."/>
            <person name="Raghuraman S."/>
            <person name="Rege F."/>
            <person name="Reyes R."/>
            <person name="Rise C."/>
            <person name="Rogov P."/>
            <person name="Ross K."/>
            <person name="Ryan E."/>
            <person name="Settipalli S."/>
            <person name="Shea T."/>
            <person name="Sherpa N."/>
            <person name="Shi L."/>
            <person name="Shih D."/>
            <person name="Sparrow T."/>
            <person name="Spaulding J."/>
            <person name="Stalker J."/>
            <person name="Stange-Thomann N."/>
            <person name="Stavropoulos S."/>
            <person name="Stone C."/>
            <person name="Strader C."/>
            <person name="Tesfaye S."/>
            <person name="Thomson T."/>
            <person name="Thoulutsang Y."/>
            <person name="Thoulutsang D."/>
            <person name="Topham K."/>
            <person name="Topping I."/>
            <person name="Tsamla T."/>
            <person name="Vassiliev H."/>
            <person name="Vo A."/>
            <person name="Wangchuk T."/>
            <person name="Wangdi T."/>
            <person name="Weiand M."/>
            <person name="Wilkinson J."/>
            <person name="Wilson A."/>
            <person name="Yadav S."/>
            <person name="Young G."/>
            <person name="Yu Q."/>
            <person name="Zembek L."/>
            <person name="Zhong D."/>
            <person name="Zimmer A."/>
            <person name="Zwirko Z."/>
            <person name="Jaffe D.B."/>
            <person name="Alvarez P."/>
            <person name="Brockman W."/>
            <person name="Butler J."/>
            <person name="Chin C."/>
            <person name="Gnerre S."/>
            <person name="Grabherr M."/>
            <person name="Kleber M."/>
            <person name="Mauceli E."/>
            <person name="MacCallum I."/>
        </authorList>
    </citation>
    <scope>NUCLEOTIDE SEQUENCE [LARGE SCALE GENOMIC DNA]</scope>
    <source>
        <strain evidence="3">Tucson 15287-2541.00</strain>
    </source>
</reference>
<dbReference type="KEGG" id="dgr:6569716"/>
<dbReference type="Pfam" id="PF16025">
    <property type="entry name" value="CaM_bind"/>
    <property type="match status" value="1"/>
</dbReference>
<keyword evidence="3" id="KW-1185">Reference proteome</keyword>
<feature type="compositionally biased region" description="Basic and acidic residues" evidence="1">
    <location>
        <begin position="151"/>
        <end position="168"/>
    </location>
</feature>